<dbReference type="InterPro" id="IPR036861">
    <property type="entry name" value="Endochitinase-like_sf"/>
</dbReference>
<dbReference type="GO" id="GO:0008061">
    <property type="term" value="F:chitin binding"/>
    <property type="evidence" value="ECO:0007669"/>
    <property type="project" value="UniProtKB-UniRule"/>
</dbReference>
<feature type="signal peptide" evidence="10">
    <location>
        <begin position="1"/>
        <end position="18"/>
    </location>
</feature>
<evidence type="ECO:0000256" key="8">
    <source>
        <dbReference type="RuleBase" id="RU368122"/>
    </source>
</evidence>
<name>A0A2J6PXZ7_9HELO</name>
<feature type="region of interest" description="Disordered" evidence="9">
    <location>
        <begin position="569"/>
        <end position="601"/>
    </location>
</feature>
<feature type="region of interest" description="Disordered" evidence="9">
    <location>
        <begin position="387"/>
        <end position="444"/>
    </location>
</feature>
<keyword evidence="4 7" id="KW-0147">Chitin-binding</keyword>
<feature type="domain" description="Chitin-binding type-1" evidence="11">
    <location>
        <begin position="691"/>
        <end position="738"/>
    </location>
</feature>
<feature type="compositionally biased region" description="Low complexity" evidence="9">
    <location>
        <begin position="660"/>
        <end position="682"/>
    </location>
</feature>
<proteinExistence type="predicted"/>
<dbReference type="Pfam" id="PF03443">
    <property type="entry name" value="AA9"/>
    <property type="match status" value="1"/>
</dbReference>
<keyword evidence="13" id="KW-1185">Reference proteome</keyword>
<evidence type="ECO:0000256" key="5">
    <source>
        <dbReference type="ARBA" id="ARBA00023157"/>
    </source>
</evidence>
<dbReference type="PANTHER" id="PTHR33353:SF32">
    <property type="entry name" value="ENDO-BETA-1,4-GLUCANASE D"/>
    <property type="match status" value="1"/>
</dbReference>
<dbReference type="OrthoDB" id="5985073at2759"/>
<dbReference type="Proteomes" id="UP000235672">
    <property type="component" value="Unassembled WGS sequence"/>
</dbReference>
<keyword evidence="8" id="KW-0136">Cellulose degradation</keyword>
<keyword evidence="8" id="KW-0624">Polysaccharide degradation</keyword>
<evidence type="ECO:0000313" key="13">
    <source>
        <dbReference type="Proteomes" id="UP000235672"/>
    </source>
</evidence>
<dbReference type="STRING" id="1745343.A0A2J6PXZ7"/>
<feature type="region of interest" description="Disordered" evidence="9">
    <location>
        <begin position="659"/>
        <end position="691"/>
    </location>
</feature>
<dbReference type="SUPFAM" id="SSF57016">
    <property type="entry name" value="Plant lectins/antimicrobial peptides"/>
    <property type="match status" value="1"/>
</dbReference>
<reference evidence="12 13" key="1">
    <citation type="submission" date="2016-05" db="EMBL/GenBank/DDBJ databases">
        <title>A degradative enzymes factory behind the ericoid mycorrhizal symbiosis.</title>
        <authorList>
            <consortium name="DOE Joint Genome Institute"/>
            <person name="Martino E."/>
            <person name="Morin E."/>
            <person name="Grelet G."/>
            <person name="Kuo A."/>
            <person name="Kohler A."/>
            <person name="Daghino S."/>
            <person name="Barry K."/>
            <person name="Choi C."/>
            <person name="Cichocki N."/>
            <person name="Clum A."/>
            <person name="Copeland A."/>
            <person name="Hainaut M."/>
            <person name="Haridas S."/>
            <person name="Labutti K."/>
            <person name="Lindquist E."/>
            <person name="Lipzen A."/>
            <person name="Khouja H.-R."/>
            <person name="Murat C."/>
            <person name="Ohm R."/>
            <person name="Olson A."/>
            <person name="Spatafora J."/>
            <person name="Veneault-Fourrey C."/>
            <person name="Henrissat B."/>
            <person name="Grigoriev I."/>
            <person name="Martin F."/>
            <person name="Perotto S."/>
        </authorList>
    </citation>
    <scope>NUCLEOTIDE SEQUENCE [LARGE SCALE GENOMIC DNA]</scope>
    <source>
        <strain evidence="12 13">UAMH 7357</strain>
    </source>
</reference>
<evidence type="ECO:0000256" key="10">
    <source>
        <dbReference type="SAM" id="SignalP"/>
    </source>
</evidence>
<dbReference type="CDD" id="cd21175">
    <property type="entry name" value="LPMO_AA9"/>
    <property type="match status" value="1"/>
</dbReference>
<dbReference type="GO" id="GO:0008810">
    <property type="term" value="F:cellulase activity"/>
    <property type="evidence" value="ECO:0007669"/>
    <property type="project" value="UniProtKB-UniRule"/>
</dbReference>
<accession>A0A2J6PXZ7</accession>
<comment type="catalytic activity">
    <reaction evidence="8">
        <text>[(1-&gt;4)-beta-D-glucosyl]n+m + reduced acceptor + O2 = 4-dehydro-beta-D-glucosyl-[(1-&gt;4)-beta-D-glucosyl]n-1 + [(1-&gt;4)-beta-D-glucosyl]m + acceptor + H2O.</text>
        <dbReference type="EC" id="1.14.99.56"/>
    </reaction>
</comment>
<evidence type="ECO:0000256" key="4">
    <source>
        <dbReference type="ARBA" id="ARBA00022669"/>
    </source>
</evidence>
<dbReference type="Gene3D" id="3.30.60.10">
    <property type="entry name" value="Endochitinase-like"/>
    <property type="match status" value="1"/>
</dbReference>
<sequence>MKIRSLATTLLAIHAVEAQTLFTDLTVTDVDQGPGACIRMPLYLAGATSPVTDLSSDDMACGYNGTYGVWRVCTVEQGGSLTFQFKEYPDNPHPGVMASGIKGPCSVYMKYVQTAVGDPGVGNGWFKIYEQGYDTNNSQWCTDWLVQYNGLLPVVMPTELAGGYYLVRPELITLKQGSTTPSVYTGCAQVYLDSTETTLPKDVVSIPGYIQAGDPSLQFNISAPSVPYTVPGPKVYVSNVSPTVQQANLLVQGEGLLPPDVVLTNGNWFGIELASYSTAEGCKNATASCYNQSTACYSAAGPIGTANCNIWTNKCENMTSNCNSGNYNGPPDKGKNLNPTASYVLPANTHAATGQPGSSATASASVTSHTETTLTSITTTIVSSTSNSTLSINTSPSVLTTSDSTSLLTTSSSNLNSVTPTSVSSIPTPSGSASTSVPSTSRSVLSTTTSSSTLSFTSPLSIVSVSTLSTVAPLSVSSTSSSIGSIIPSGSASSTTVSTPSTTSSSPVPPSSASTVGATASSPSSSQSAFVPTNSISTPIATDSTSDSSTLGSPLSTFISTSVPIPSLSTLSSSSSMPTPTNTESPLGVISSSPSSITTPGTSSAILTASLPNTAVTPPSSVIPTIVSATPTIPPNPVISSTSTAQMSTVVEVTTVDLGSSSSTSYIPGSPSSTPSTYYSTPNPGAKASPNGRCGPETGYTCLGNQSGQCCSSDGYCGATESYCAKLYCQPLWGQCNSAISRVKLIRRRHRHLGRDYWSKRD</sequence>
<dbReference type="GO" id="GO:0030245">
    <property type="term" value="P:cellulose catabolic process"/>
    <property type="evidence" value="ECO:0007669"/>
    <property type="project" value="UniProtKB-UniRule"/>
</dbReference>
<protein>
    <recommendedName>
        <fullName evidence="8">AA9 family lytic polysaccharide monooxygenase</fullName>
        <ecNumber evidence="8">1.14.99.56</ecNumber>
    </recommendedName>
    <alternativeName>
        <fullName evidence="8">Endo-beta-1,4-glucanase</fullName>
    </alternativeName>
    <alternativeName>
        <fullName evidence="8">Glycosyl hydrolase 61 family protein</fullName>
    </alternativeName>
</protein>
<keyword evidence="3 8" id="KW-0964">Secreted</keyword>
<dbReference type="Gene3D" id="2.70.50.70">
    <property type="match status" value="1"/>
</dbReference>
<evidence type="ECO:0000256" key="7">
    <source>
        <dbReference type="PROSITE-ProRule" id="PRU00261"/>
    </source>
</evidence>
<comment type="caution">
    <text evidence="7">Lacks conserved residue(s) required for the propagation of feature annotation.</text>
</comment>
<evidence type="ECO:0000256" key="2">
    <source>
        <dbReference type="ARBA" id="ARBA00004613"/>
    </source>
</evidence>
<comment type="subcellular location">
    <subcellularLocation>
        <location evidence="2 8">Secreted</location>
    </subcellularLocation>
</comment>
<comment type="domain">
    <text evidence="8">Has a modular structure: an endo-beta-1,4-glucanase catalytic module at the N-terminus, a linker rich in serines and threonines, and a C-terminal carbohydrate-binding module (CBM).</text>
</comment>
<evidence type="ECO:0000256" key="1">
    <source>
        <dbReference type="ARBA" id="ARBA00001973"/>
    </source>
</evidence>
<comment type="function">
    <text evidence="8">Lytic polysaccharide monooxygenase (LMPO) that depolymerizes crystalline and amorphous polysaccharides via the oxidation of scissile alpha- or beta-(1-4)-glycosidic bonds, yielding C1 and/or C4 oxidation products. Catalysis by LPMOs requires the reduction of the active-site copper from Cu(II) to Cu(I) by a reducing agent and H(2)O(2) or O(2) as a cosubstrate.</text>
</comment>
<dbReference type="InterPro" id="IPR001002">
    <property type="entry name" value="Chitin-bd_1"/>
</dbReference>
<dbReference type="EMBL" id="KZ613491">
    <property type="protein sequence ID" value="PMD18908.1"/>
    <property type="molecule type" value="Genomic_DNA"/>
</dbReference>
<dbReference type="PANTHER" id="PTHR33353">
    <property type="entry name" value="PUTATIVE (AFU_ORTHOLOGUE AFUA_1G12560)-RELATED"/>
    <property type="match status" value="1"/>
</dbReference>
<evidence type="ECO:0000256" key="3">
    <source>
        <dbReference type="ARBA" id="ARBA00022525"/>
    </source>
</evidence>
<evidence type="ECO:0000256" key="9">
    <source>
        <dbReference type="SAM" id="MobiDB-lite"/>
    </source>
</evidence>
<feature type="disulfide bond" evidence="7">
    <location>
        <begin position="710"/>
        <end position="724"/>
    </location>
</feature>
<evidence type="ECO:0000313" key="12">
    <source>
        <dbReference type="EMBL" id="PMD18908.1"/>
    </source>
</evidence>
<keyword evidence="5 7" id="KW-1015">Disulfide bond</keyword>
<gene>
    <name evidence="12" type="ORF">NA56DRAFT_629245</name>
</gene>
<feature type="chain" id="PRO_5014476251" description="AA9 family lytic polysaccharide monooxygenase" evidence="10">
    <location>
        <begin position="19"/>
        <end position="762"/>
    </location>
</feature>
<dbReference type="GO" id="GO:0030248">
    <property type="term" value="F:cellulose binding"/>
    <property type="evidence" value="ECO:0007669"/>
    <property type="project" value="UniProtKB-UniRule"/>
</dbReference>
<evidence type="ECO:0000256" key="6">
    <source>
        <dbReference type="ARBA" id="ARBA00023180"/>
    </source>
</evidence>
<dbReference type="EC" id="1.14.99.56" evidence="8"/>
<dbReference type="InterPro" id="IPR049892">
    <property type="entry name" value="AA9"/>
</dbReference>
<dbReference type="CDD" id="cd11618">
    <property type="entry name" value="ChtBD1_1"/>
    <property type="match status" value="1"/>
</dbReference>
<dbReference type="InterPro" id="IPR005103">
    <property type="entry name" value="AA9_LPMO"/>
</dbReference>
<feature type="region of interest" description="Disordered" evidence="9">
    <location>
        <begin position="478"/>
        <end position="552"/>
    </location>
</feature>
<keyword evidence="6" id="KW-0325">Glycoprotein</keyword>
<comment type="cofactor">
    <cofactor evidence="1">
        <name>Cu(2+)</name>
        <dbReference type="ChEBI" id="CHEBI:29036"/>
    </cofactor>
</comment>
<keyword evidence="8" id="KW-0119">Carbohydrate metabolism</keyword>
<organism evidence="12 13">
    <name type="scientific">Hyaloscypha hepaticicola</name>
    <dbReference type="NCBI Taxonomy" id="2082293"/>
    <lineage>
        <taxon>Eukaryota</taxon>
        <taxon>Fungi</taxon>
        <taxon>Dikarya</taxon>
        <taxon>Ascomycota</taxon>
        <taxon>Pezizomycotina</taxon>
        <taxon>Leotiomycetes</taxon>
        <taxon>Helotiales</taxon>
        <taxon>Hyaloscyphaceae</taxon>
        <taxon>Hyaloscypha</taxon>
    </lineage>
</organism>
<dbReference type="PROSITE" id="PS50941">
    <property type="entry name" value="CHIT_BIND_I_2"/>
    <property type="match status" value="1"/>
</dbReference>
<evidence type="ECO:0000259" key="11">
    <source>
        <dbReference type="PROSITE" id="PS50941"/>
    </source>
</evidence>
<dbReference type="AlphaFoldDB" id="A0A2J6PXZ7"/>
<dbReference type="GO" id="GO:0005576">
    <property type="term" value="C:extracellular region"/>
    <property type="evidence" value="ECO:0007669"/>
    <property type="project" value="UniProtKB-SubCell"/>
</dbReference>
<keyword evidence="10" id="KW-0732">Signal</keyword>